<keyword evidence="1" id="KW-1133">Transmembrane helix</keyword>
<dbReference type="PANTHER" id="PTHR35335:SF1">
    <property type="entry name" value="UPF0716 PROTEIN FXSA"/>
    <property type="match status" value="1"/>
</dbReference>
<dbReference type="EMBL" id="WTPX01000016">
    <property type="protein sequence ID" value="NNJ24769.1"/>
    <property type="molecule type" value="Genomic_DNA"/>
</dbReference>
<dbReference type="RefSeq" id="WP_171184069.1">
    <property type="nucleotide sequence ID" value="NZ_WTPX01000016.1"/>
</dbReference>
<keyword evidence="1" id="KW-0812">Transmembrane</keyword>
<sequence length="158" mass="16727">MLARLALLFVVVPAVELALLYWLAGYIGVWTEIALIVATGMAGAALAKYQGAATWRRLRADAAAGKMPADAAIDGVLILIAGAFLLTPGLLTDVAGFSLLIPGLRRQIKRLAAGYLRGRVSMSVASFVPPQSRPDVVVVEPNRIDADSADDDKTRPET</sequence>
<protein>
    <recommendedName>
        <fullName evidence="4">FxsA family protein</fullName>
    </recommendedName>
</protein>
<keyword evidence="1" id="KW-0472">Membrane</keyword>
<dbReference type="NCBIfam" id="NF008528">
    <property type="entry name" value="PRK11463.1-2"/>
    <property type="match status" value="1"/>
</dbReference>
<organism evidence="2 3">
    <name type="scientific">Alienimonas chondri</name>
    <dbReference type="NCBI Taxonomy" id="2681879"/>
    <lineage>
        <taxon>Bacteria</taxon>
        <taxon>Pseudomonadati</taxon>
        <taxon>Planctomycetota</taxon>
        <taxon>Planctomycetia</taxon>
        <taxon>Planctomycetales</taxon>
        <taxon>Planctomycetaceae</taxon>
        <taxon>Alienimonas</taxon>
    </lineage>
</organism>
<accession>A0ABX1VAL2</accession>
<dbReference type="Proteomes" id="UP000609651">
    <property type="component" value="Unassembled WGS sequence"/>
</dbReference>
<feature type="transmembrane region" description="Helical" evidence="1">
    <location>
        <begin position="27"/>
        <end position="47"/>
    </location>
</feature>
<name>A0ABX1VAL2_9PLAN</name>
<evidence type="ECO:0000256" key="1">
    <source>
        <dbReference type="SAM" id="Phobius"/>
    </source>
</evidence>
<comment type="caution">
    <text evidence="2">The sequence shown here is derived from an EMBL/GenBank/DDBJ whole genome shotgun (WGS) entry which is preliminary data.</text>
</comment>
<gene>
    <name evidence="2" type="ORF">LzC2_08290</name>
</gene>
<evidence type="ECO:0000313" key="2">
    <source>
        <dbReference type="EMBL" id="NNJ24769.1"/>
    </source>
</evidence>
<evidence type="ECO:0000313" key="3">
    <source>
        <dbReference type="Proteomes" id="UP000609651"/>
    </source>
</evidence>
<feature type="transmembrane region" description="Helical" evidence="1">
    <location>
        <begin position="76"/>
        <end position="101"/>
    </location>
</feature>
<dbReference type="PANTHER" id="PTHR35335">
    <property type="entry name" value="UPF0716 PROTEIN FXSA"/>
    <property type="match status" value="1"/>
</dbReference>
<proteinExistence type="predicted"/>
<dbReference type="Pfam" id="PF04186">
    <property type="entry name" value="FxsA"/>
    <property type="match status" value="1"/>
</dbReference>
<dbReference type="InterPro" id="IPR007313">
    <property type="entry name" value="FxsA"/>
</dbReference>
<keyword evidence="3" id="KW-1185">Reference proteome</keyword>
<reference evidence="2 3" key="1">
    <citation type="journal article" date="2020" name="Syst. Appl. Microbiol.">
        <title>Alienimonas chondri sp. nov., a novel planctomycete isolated from the biofilm of the red alga Chondrus crispus.</title>
        <authorList>
            <person name="Vitorino I."/>
            <person name="Albuquerque L."/>
            <person name="Wiegand S."/>
            <person name="Kallscheuer N."/>
            <person name="da Costa M.S."/>
            <person name="Lobo-da-Cunha A."/>
            <person name="Jogler C."/>
            <person name="Lage O.M."/>
        </authorList>
    </citation>
    <scope>NUCLEOTIDE SEQUENCE [LARGE SCALE GENOMIC DNA]</scope>
    <source>
        <strain evidence="2 3">LzC2</strain>
    </source>
</reference>
<evidence type="ECO:0008006" key="4">
    <source>
        <dbReference type="Google" id="ProtNLM"/>
    </source>
</evidence>